<dbReference type="GO" id="GO:0071011">
    <property type="term" value="C:precatalytic spliceosome"/>
    <property type="evidence" value="ECO:0007669"/>
    <property type="project" value="TreeGrafter"/>
</dbReference>
<feature type="region of interest" description="Disordered" evidence="6">
    <location>
        <begin position="188"/>
        <end position="247"/>
    </location>
</feature>
<comment type="caution">
    <text evidence="9">The sequence shown here is derived from an EMBL/GenBank/DDBJ whole genome shotgun (WGS) entry which is preliminary data.</text>
</comment>
<feature type="compositionally biased region" description="Acidic residues" evidence="6">
    <location>
        <begin position="188"/>
        <end position="200"/>
    </location>
</feature>
<dbReference type="EMBL" id="BPLQ01015703">
    <property type="protein sequence ID" value="GIY89922.1"/>
    <property type="molecule type" value="Genomic_DNA"/>
</dbReference>
<dbReference type="InterPro" id="IPR001202">
    <property type="entry name" value="WW_dom"/>
</dbReference>
<evidence type="ECO:0000256" key="2">
    <source>
        <dbReference type="ARBA" id="ARBA00022723"/>
    </source>
</evidence>
<dbReference type="PANTHER" id="PTHR13173:SF10">
    <property type="entry name" value="WW DOMAIN-BINDING PROTEIN 4"/>
    <property type="match status" value="1"/>
</dbReference>
<dbReference type="PROSITE" id="PS01159">
    <property type="entry name" value="WW_DOMAIN_1"/>
    <property type="match status" value="1"/>
</dbReference>
<dbReference type="AlphaFoldDB" id="A0AAV4X432"/>
<dbReference type="InterPro" id="IPR013085">
    <property type="entry name" value="U1-CZ_Znf_C2H2"/>
</dbReference>
<dbReference type="Proteomes" id="UP001054837">
    <property type="component" value="Unassembled WGS sequence"/>
</dbReference>
<keyword evidence="2" id="KW-0479">Metal-binding</keyword>
<proteinExistence type="predicted"/>
<evidence type="ECO:0000256" key="3">
    <source>
        <dbReference type="ARBA" id="ARBA00022771"/>
    </source>
</evidence>
<evidence type="ECO:0000313" key="9">
    <source>
        <dbReference type="EMBL" id="GIY89922.1"/>
    </source>
</evidence>
<evidence type="ECO:0000256" key="4">
    <source>
        <dbReference type="ARBA" id="ARBA00022833"/>
    </source>
</evidence>
<feature type="compositionally biased region" description="Basic and acidic residues" evidence="6">
    <location>
        <begin position="211"/>
        <end position="223"/>
    </location>
</feature>
<dbReference type="InterPro" id="IPR040023">
    <property type="entry name" value="WBP4"/>
</dbReference>
<dbReference type="Pfam" id="PF06220">
    <property type="entry name" value="zf-U1"/>
    <property type="match status" value="1"/>
</dbReference>
<dbReference type="GO" id="GO:0008270">
    <property type="term" value="F:zinc ion binding"/>
    <property type="evidence" value="ECO:0007669"/>
    <property type="project" value="UniProtKB-KW"/>
</dbReference>
<dbReference type="InterPro" id="IPR036236">
    <property type="entry name" value="Znf_C2H2_sf"/>
</dbReference>
<dbReference type="SUPFAM" id="SSF57667">
    <property type="entry name" value="beta-beta-alpha zinc fingers"/>
    <property type="match status" value="1"/>
</dbReference>
<sequence length="360" mass="41908">MRTLTLVSEYWKSLPRKYCDICKCWFADNKASIEFHERGKRHQENAEKRINEIQKRGIKEFKKQKQLEDDMAKIERAALAAYRKDLENNLEVIPNENASKLASLSSFVEVPTKSNSTSKPKKQKEKKITVKKEEAFEVSANEQTKETSNNVTVKQEIVTETRKWYEAMSEEGYKYYWNTETSVTQWEPPEEDFVSLEEQEQSNIQTENDDNTPKIKEEPKENIDNSNSYSNNRKKEMPVNSFGPQPKVDPYGQWVTVEHKKPEYVDLQLPKPSEDIIEVVIPVTKDEPKLKLKEKVIGQLADSDPTEKLHLKNENLLVLLPEILDRDLQRMIDNNSCSLISIYLPSKLMNETYRTASKAK</sequence>
<name>A0AAV4X432_9ARAC</name>
<comment type="subcellular location">
    <subcellularLocation>
        <location evidence="1">Nucleus</location>
    </subcellularLocation>
</comment>
<dbReference type="InterPro" id="IPR000690">
    <property type="entry name" value="Matrin/U1-C_Znf_C2H2"/>
</dbReference>
<evidence type="ECO:0000259" key="7">
    <source>
        <dbReference type="PROSITE" id="PS50020"/>
    </source>
</evidence>
<dbReference type="SMART" id="SM00456">
    <property type="entry name" value="WW"/>
    <property type="match status" value="1"/>
</dbReference>
<dbReference type="Gene3D" id="3.30.160.60">
    <property type="entry name" value="Classic Zinc Finger"/>
    <property type="match status" value="1"/>
</dbReference>
<keyword evidence="5" id="KW-0539">Nucleus</keyword>
<dbReference type="PROSITE" id="PS50171">
    <property type="entry name" value="ZF_MATRIN"/>
    <property type="match status" value="1"/>
</dbReference>
<keyword evidence="4" id="KW-0862">Zinc</keyword>
<dbReference type="GO" id="GO:0000398">
    <property type="term" value="P:mRNA splicing, via spliceosome"/>
    <property type="evidence" value="ECO:0007669"/>
    <property type="project" value="InterPro"/>
</dbReference>
<dbReference type="SUPFAM" id="SSF51045">
    <property type="entry name" value="WW domain"/>
    <property type="match status" value="1"/>
</dbReference>
<dbReference type="InterPro" id="IPR036020">
    <property type="entry name" value="WW_dom_sf"/>
</dbReference>
<feature type="domain" description="WW" evidence="7">
    <location>
        <begin position="164"/>
        <end position="191"/>
    </location>
</feature>
<organism evidence="9 10">
    <name type="scientific">Caerostris darwini</name>
    <dbReference type="NCBI Taxonomy" id="1538125"/>
    <lineage>
        <taxon>Eukaryota</taxon>
        <taxon>Metazoa</taxon>
        <taxon>Ecdysozoa</taxon>
        <taxon>Arthropoda</taxon>
        <taxon>Chelicerata</taxon>
        <taxon>Arachnida</taxon>
        <taxon>Araneae</taxon>
        <taxon>Araneomorphae</taxon>
        <taxon>Entelegynae</taxon>
        <taxon>Araneoidea</taxon>
        <taxon>Araneidae</taxon>
        <taxon>Caerostris</taxon>
    </lineage>
</organism>
<evidence type="ECO:0000259" key="8">
    <source>
        <dbReference type="PROSITE" id="PS50171"/>
    </source>
</evidence>
<dbReference type="PANTHER" id="PTHR13173">
    <property type="entry name" value="WW DOMAIN BINDING PROTEIN 4"/>
    <property type="match status" value="1"/>
</dbReference>
<dbReference type="Gene3D" id="2.20.70.10">
    <property type="match status" value="1"/>
</dbReference>
<dbReference type="CDD" id="cd00201">
    <property type="entry name" value="WW"/>
    <property type="match status" value="1"/>
</dbReference>
<evidence type="ECO:0000256" key="6">
    <source>
        <dbReference type="SAM" id="MobiDB-lite"/>
    </source>
</evidence>
<protein>
    <submittedName>
        <fullName evidence="9">WW domain-binding protein 4</fullName>
    </submittedName>
</protein>
<keyword evidence="3" id="KW-0863">Zinc-finger</keyword>
<gene>
    <name evidence="9" type="primary">WBP4</name>
    <name evidence="9" type="ORF">CDAR_553991</name>
</gene>
<reference evidence="9 10" key="1">
    <citation type="submission" date="2021-06" db="EMBL/GenBank/DDBJ databases">
        <title>Caerostris darwini draft genome.</title>
        <authorList>
            <person name="Kono N."/>
            <person name="Arakawa K."/>
        </authorList>
    </citation>
    <scope>NUCLEOTIDE SEQUENCE [LARGE SCALE GENOMIC DNA]</scope>
</reference>
<dbReference type="PROSITE" id="PS50020">
    <property type="entry name" value="WW_DOMAIN_2"/>
    <property type="match status" value="1"/>
</dbReference>
<dbReference type="Pfam" id="PF00397">
    <property type="entry name" value="WW"/>
    <property type="match status" value="1"/>
</dbReference>
<dbReference type="GO" id="GO:0003723">
    <property type="term" value="F:RNA binding"/>
    <property type="evidence" value="ECO:0007669"/>
    <property type="project" value="TreeGrafter"/>
</dbReference>
<evidence type="ECO:0000313" key="10">
    <source>
        <dbReference type="Proteomes" id="UP001054837"/>
    </source>
</evidence>
<dbReference type="SMART" id="SM00451">
    <property type="entry name" value="ZnF_U1"/>
    <property type="match status" value="1"/>
</dbReference>
<dbReference type="InterPro" id="IPR003604">
    <property type="entry name" value="Matrin/U1-like-C_Znf_C2H2"/>
</dbReference>
<evidence type="ECO:0000256" key="5">
    <source>
        <dbReference type="ARBA" id="ARBA00023242"/>
    </source>
</evidence>
<accession>A0AAV4X432</accession>
<evidence type="ECO:0000256" key="1">
    <source>
        <dbReference type="ARBA" id="ARBA00004123"/>
    </source>
</evidence>
<keyword evidence="10" id="KW-1185">Reference proteome</keyword>
<feature type="domain" description="Matrin-type" evidence="8">
    <location>
        <begin position="17"/>
        <end position="48"/>
    </location>
</feature>